<evidence type="ECO:0000313" key="3">
    <source>
        <dbReference type="Proteomes" id="UP001500837"/>
    </source>
</evidence>
<feature type="transmembrane region" description="Helical" evidence="1">
    <location>
        <begin position="83"/>
        <end position="106"/>
    </location>
</feature>
<comment type="caution">
    <text evidence="2">The sequence shown here is derived from an EMBL/GenBank/DDBJ whole genome shotgun (WGS) entry which is preliminary data.</text>
</comment>
<keyword evidence="3" id="KW-1185">Reference proteome</keyword>
<dbReference type="RefSeq" id="WP_211313631.1">
    <property type="nucleotide sequence ID" value="NZ_BAAABL010000058.1"/>
</dbReference>
<keyword evidence="1" id="KW-0812">Transmembrane</keyword>
<dbReference type="Proteomes" id="UP001500837">
    <property type="component" value="Unassembled WGS sequence"/>
</dbReference>
<evidence type="ECO:0008006" key="4">
    <source>
        <dbReference type="Google" id="ProtNLM"/>
    </source>
</evidence>
<name>A0AAV3S9A1_9EURY</name>
<keyword evidence="1" id="KW-1133">Transmembrane helix</keyword>
<dbReference type="EMBL" id="BAAABL010000058">
    <property type="protein sequence ID" value="GAA0305497.1"/>
    <property type="molecule type" value="Genomic_DNA"/>
</dbReference>
<gene>
    <name evidence="2" type="ORF">GCM10009066_19200</name>
</gene>
<accession>A0AAV3S9A1</accession>
<protein>
    <recommendedName>
        <fullName evidence="4">DUF3267 domain-containing protein</fullName>
    </recommendedName>
</protein>
<dbReference type="AlphaFoldDB" id="A0AAV3S9A1"/>
<proteinExistence type="predicted"/>
<sequence>MAAVMFAQIVAASVAGTVCHEAAHALVAAVLGKFHAFDVRRWEVHWRYAGGTLGDYAVAGAPLGIGIVALPVAVAIASGLPPLWFWMGWAWFTLVGAIAGDFRFAAAEPSR</sequence>
<organism evidence="2 3">
    <name type="scientific">Halarchaeum salinum</name>
    <dbReference type="NCBI Taxonomy" id="489912"/>
    <lineage>
        <taxon>Archaea</taxon>
        <taxon>Methanobacteriati</taxon>
        <taxon>Methanobacteriota</taxon>
        <taxon>Stenosarchaea group</taxon>
        <taxon>Halobacteria</taxon>
        <taxon>Halobacteriales</taxon>
        <taxon>Halobacteriaceae</taxon>
    </lineage>
</organism>
<keyword evidence="1" id="KW-0472">Membrane</keyword>
<reference evidence="2 3" key="1">
    <citation type="journal article" date="2019" name="Int. J. Syst. Evol. Microbiol.">
        <title>The Global Catalogue of Microorganisms (GCM) 10K type strain sequencing project: providing services to taxonomists for standard genome sequencing and annotation.</title>
        <authorList>
            <consortium name="The Broad Institute Genomics Platform"/>
            <consortium name="The Broad Institute Genome Sequencing Center for Infectious Disease"/>
            <person name="Wu L."/>
            <person name="Ma J."/>
        </authorList>
    </citation>
    <scope>NUCLEOTIDE SEQUENCE [LARGE SCALE GENOMIC DNA]</scope>
    <source>
        <strain evidence="2 3">JCM 16330</strain>
    </source>
</reference>
<feature type="transmembrane region" description="Helical" evidence="1">
    <location>
        <begin position="56"/>
        <end position="76"/>
    </location>
</feature>
<evidence type="ECO:0000313" key="2">
    <source>
        <dbReference type="EMBL" id="GAA0305497.1"/>
    </source>
</evidence>
<evidence type="ECO:0000256" key="1">
    <source>
        <dbReference type="SAM" id="Phobius"/>
    </source>
</evidence>